<organism evidence="6 7">
    <name type="scientific">Candidatus Curtissbacteria bacterium RIFCSPHIGHO2_01_FULL_41_13</name>
    <dbReference type="NCBI Taxonomy" id="1797745"/>
    <lineage>
        <taxon>Bacteria</taxon>
        <taxon>Candidatus Curtissiibacteriota</taxon>
    </lineage>
</organism>
<feature type="domain" description="Mur ligase central" evidence="5">
    <location>
        <begin position="40"/>
        <end position="225"/>
    </location>
</feature>
<sequence>MQNWQVFGEGKTWKKPFHVIFAEVAKTYLKLLPSVKIIAITGSVGKTLTQNAVYAVLFQKYRVVAPDDNLDPTYRIPQTILKTKPWDNYLILEYGVEHPGDMDYYLSLAKPKIGVVTTIAPAHTKYLGDEGGVFEEKVKLVEALPKDGNAVLNADDKKVAQMAAKTRVKIYWYGQKAKNGIKISHFAQNLRVSKFRLHYGSQKATVYWKVVGKHQLTSAYAAATVGILSGLTLKQIAKGLSTTKVPEHRLNTVNARHINLLDDTYNSSPKAAQESINTLLQLSKNKQKIAVIGEMKDLGKLSHQAHALLGAKIGKTSINYLITIGKVAKIVSDSARKASFRGKLINLENTNQAISTIQKIAKKNALVLVKGSRHAHLERIVYGLQGKSTEVTCYHCGKLK</sequence>
<dbReference type="Pfam" id="PF08245">
    <property type="entry name" value="Mur_ligase_M"/>
    <property type="match status" value="1"/>
</dbReference>
<gene>
    <name evidence="6" type="ORF">A2696_02825</name>
</gene>
<dbReference type="Pfam" id="PF02875">
    <property type="entry name" value="Mur_ligase_C"/>
    <property type="match status" value="1"/>
</dbReference>
<evidence type="ECO:0000259" key="4">
    <source>
        <dbReference type="Pfam" id="PF02875"/>
    </source>
</evidence>
<accession>A0A1F5G0C8</accession>
<dbReference type="SUPFAM" id="SSF53623">
    <property type="entry name" value="MurD-like peptide ligases, catalytic domain"/>
    <property type="match status" value="1"/>
</dbReference>
<name>A0A1F5G0C8_9BACT</name>
<evidence type="ECO:0000313" key="7">
    <source>
        <dbReference type="Proteomes" id="UP000177069"/>
    </source>
</evidence>
<evidence type="ECO:0000259" key="5">
    <source>
        <dbReference type="Pfam" id="PF08245"/>
    </source>
</evidence>
<dbReference type="Proteomes" id="UP000177069">
    <property type="component" value="Unassembled WGS sequence"/>
</dbReference>
<dbReference type="InterPro" id="IPR036565">
    <property type="entry name" value="Mur-like_cat_sf"/>
</dbReference>
<evidence type="ECO:0000256" key="2">
    <source>
        <dbReference type="ARBA" id="ARBA00022741"/>
    </source>
</evidence>
<dbReference type="Gene3D" id="3.90.190.20">
    <property type="entry name" value="Mur ligase, C-terminal domain"/>
    <property type="match status" value="1"/>
</dbReference>
<keyword evidence="3" id="KW-0067">ATP-binding</keyword>
<dbReference type="PANTHER" id="PTHR43024">
    <property type="entry name" value="UDP-N-ACETYLMURAMOYL-TRIPEPTIDE--D-ALANYL-D-ALANINE LIGASE"/>
    <property type="match status" value="1"/>
</dbReference>
<keyword evidence="2" id="KW-0547">Nucleotide-binding</keyword>
<protein>
    <recommendedName>
        <fullName evidence="8">UDP-N-acetylmuramoyl-tripeptide--D-alanyl-D-alanine ligase</fullName>
    </recommendedName>
</protein>
<dbReference type="GO" id="GO:0016881">
    <property type="term" value="F:acid-amino acid ligase activity"/>
    <property type="evidence" value="ECO:0007669"/>
    <property type="project" value="InterPro"/>
</dbReference>
<proteinExistence type="predicted"/>
<dbReference type="Gene3D" id="3.40.1190.10">
    <property type="entry name" value="Mur-like, catalytic domain"/>
    <property type="match status" value="1"/>
</dbReference>
<dbReference type="InterPro" id="IPR013221">
    <property type="entry name" value="Mur_ligase_cen"/>
</dbReference>
<dbReference type="PANTHER" id="PTHR43024:SF1">
    <property type="entry name" value="UDP-N-ACETYLMURAMOYL-TRIPEPTIDE--D-ALANYL-D-ALANINE LIGASE"/>
    <property type="match status" value="1"/>
</dbReference>
<dbReference type="InterPro" id="IPR051046">
    <property type="entry name" value="MurCDEF_CellWall_CoF430Synth"/>
</dbReference>
<feature type="domain" description="Mur ligase C-terminal" evidence="4">
    <location>
        <begin position="248"/>
        <end position="373"/>
    </location>
</feature>
<reference evidence="6 7" key="1">
    <citation type="journal article" date="2016" name="Nat. Commun.">
        <title>Thousands of microbial genomes shed light on interconnected biogeochemical processes in an aquifer system.</title>
        <authorList>
            <person name="Anantharaman K."/>
            <person name="Brown C.T."/>
            <person name="Hug L.A."/>
            <person name="Sharon I."/>
            <person name="Castelle C.J."/>
            <person name="Probst A.J."/>
            <person name="Thomas B.C."/>
            <person name="Singh A."/>
            <person name="Wilkins M.J."/>
            <person name="Karaoz U."/>
            <person name="Brodie E.L."/>
            <person name="Williams K.H."/>
            <person name="Hubbard S.S."/>
            <person name="Banfield J.F."/>
        </authorList>
    </citation>
    <scope>NUCLEOTIDE SEQUENCE [LARGE SCALE GENOMIC DNA]</scope>
</reference>
<dbReference type="EMBL" id="MFBA01000031">
    <property type="protein sequence ID" value="OGD85297.1"/>
    <property type="molecule type" value="Genomic_DNA"/>
</dbReference>
<dbReference type="AlphaFoldDB" id="A0A1F5G0C8"/>
<dbReference type="GO" id="GO:0005524">
    <property type="term" value="F:ATP binding"/>
    <property type="evidence" value="ECO:0007669"/>
    <property type="project" value="UniProtKB-KW"/>
</dbReference>
<dbReference type="InterPro" id="IPR036615">
    <property type="entry name" value="Mur_ligase_C_dom_sf"/>
</dbReference>
<evidence type="ECO:0000256" key="3">
    <source>
        <dbReference type="ARBA" id="ARBA00022840"/>
    </source>
</evidence>
<dbReference type="InterPro" id="IPR004101">
    <property type="entry name" value="Mur_ligase_C"/>
</dbReference>
<comment type="caution">
    <text evidence="6">The sequence shown here is derived from an EMBL/GenBank/DDBJ whole genome shotgun (WGS) entry which is preliminary data.</text>
</comment>
<dbReference type="SUPFAM" id="SSF53244">
    <property type="entry name" value="MurD-like peptide ligases, peptide-binding domain"/>
    <property type="match status" value="1"/>
</dbReference>
<evidence type="ECO:0000256" key="1">
    <source>
        <dbReference type="ARBA" id="ARBA00022598"/>
    </source>
</evidence>
<evidence type="ECO:0008006" key="8">
    <source>
        <dbReference type="Google" id="ProtNLM"/>
    </source>
</evidence>
<keyword evidence="1" id="KW-0436">Ligase</keyword>
<evidence type="ECO:0000313" key="6">
    <source>
        <dbReference type="EMBL" id="OGD85297.1"/>
    </source>
</evidence>